<comment type="similarity">
    <text evidence="4">Belongs to the FMR1 family.</text>
</comment>
<feature type="region of interest" description="Disordered" evidence="16">
    <location>
        <begin position="390"/>
        <end position="710"/>
    </location>
</feature>
<dbReference type="GO" id="GO:0099577">
    <property type="term" value="P:regulation of translation at presynapse, modulating synaptic transmission"/>
    <property type="evidence" value="ECO:0007669"/>
    <property type="project" value="TreeGrafter"/>
</dbReference>
<dbReference type="SMART" id="SM00322">
    <property type="entry name" value="KH"/>
    <property type="match status" value="2"/>
</dbReference>
<keyword evidence="10" id="KW-0524">Neurogenesis</keyword>
<dbReference type="InterPro" id="IPR008395">
    <property type="entry name" value="Agenet-like_dom"/>
</dbReference>
<keyword evidence="11" id="KW-0770">Synapse</keyword>
<keyword evidence="9 15" id="KW-0694">RNA-binding</keyword>
<dbReference type="GO" id="GO:0045182">
    <property type="term" value="F:translation regulator activity"/>
    <property type="evidence" value="ECO:0007669"/>
    <property type="project" value="TreeGrafter"/>
</dbReference>
<evidence type="ECO:0000313" key="18">
    <source>
        <dbReference type="EMBL" id="RZF43475.1"/>
    </source>
</evidence>
<dbReference type="CDD" id="cd22427">
    <property type="entry name" value="KH_I_FMR1_FXR_rpt3"/>
    <property type="match status" value="1"/>
</dbReference>
<dbReference type="GO" id="GO:0043488">
    <property type="term" value="P:regulation of mRNA stability"/>
    <property type="evidence" value="ECO:0007669"/>
    <property type="project" value="TreeGrafter"/>
</dbReference>
<dbReference type="FunFam" id="3.30.1370.10:FF:000004">
    <property type="entry name" value="Fragile X mental retardation 1, isoform CRA_e"/>
    <property type="match status" value="1"/>
</dbReference>
<dbReference type="GO" id="GO:0010494">
    <property type="term" value="C:cytoplasmic stress granule"/>
    <property type="evidence" value="ECO:0007669"/>
    <property type="project" value="UniProtKB-SubCell"/>
</dbReference>
<evidence type="ECO:0000259" key="17">
    <source>
        <dbReference type="PROSITE" id="PS51641"/>
    </source>
</evidence>
<dbReference type="SUPFAM" id="SSF54791">
    <property type="entry name" value="Eukaryotic type KH-domain (KH-domain type I)"/>
    <property type="match status" value="2"/>
</dbReference>
<evidence type="ECO:0000256" key="2">
    <source>
        <dbReference type="ARBA" id="ARBA00004484"/>
    </source>
</evidence>
<dbReference type="AlphaFoldDB" id="A0A482XBX7"/>
<dbReference type="PROSITE" id="PS51641">
    <property type="entry name" value="AGENET_LIKE"/>
    <property type="match status" value="2"/>
</dbReference>
<evidence type="ECO:0000256" key="14">
    <source>
        <dbReference type="ARBA" id="ARBA00034103"/>
    </source>
</evidence>
<dbReference type="Pfam" id="PF17904">
    <property type="entry name" value="KH_9"/>
    <property type="match status" value="1"/>
</dbReference>
<dbReference type="Gene3D" id="3.30.1370.10">
    <property type="entry name" value="K Homology domain, type 1"/>
    <property type="match status" value="2"/>
</dbReference>
<evidence type="ECO:0000256" key="1">
    <source>
        <dbReference type="ARBA" id="ARBA00004210"/>
    </source>
</evidence>
<evidence type="ECO:0000256" key="11">
    <source>
        <dbReference type="ARBA" id="ARBA00023018"/>
    </source>
</evidence>
<dbReference type="InParanoid" id="A0A482XBX7"/>
<dbReference type="GO" id="GO:1990904">
    <property type="term" value="C:ribonucleoprotein complex"/>
    <property type="evidence" value="ECO:0007669"/>
    <property type="project" value="UniProtKB-KW"/>
</dbReference>
<dbReference type="GO" id="GO:0051028">
    <property type="term" value="P:mRNA transport"/>
    <property type="evidence" value="ECO:0007669"/>
    <property type="project" value="TreeGrafter"/>
</dbReference>
<feature type="compositionally biased region" description="Gly residues" evidence="16">
    <location>
        <begin position="410"/>
        <end position="430"/>
    </location>
</feature>
<keyword evidence="12" id="KW-0966">Cell projection</keyword>
<evidence type="ECO:0000256" key="6">
    <source>
        <dbReference type="ARBA" id="ARBA00022491"/>
    </source>
</evidence>
<evidence type="ECO:0000256" key="10">
    <source>
        <dbReference type="ARBA" id="ARBA00022902"/>
    </source>
</evidence>
<dbReference type="SMR" id="A0A482XBX7"/>
<dbReference type="InterPro" id="IPR036612">
    <property type="entry name" value="KH_dom_type_1_sf"/>
</dbReference>
<dbReference type="InterPro" id="IPR004088">
    <property type="entry name" value="KH_dom_type_1"/>
</dbReference>
<dbReference type="OrthoDB" id="424249at2759"/>
<dbReference type="GO" id="GO:0007399">
    <property type="term" value="P:nervous system development"/>
    <property type="evidence" value="ECO:0007669"/>
    <property type="project" value="UniProtKB-KW"/>
</dbReference>
<dbReference type="Gene3D" id="2.30.30.140">
    <property type="match status" value="2"/>
</dbReference>
<accession>A0A482XBX7</accession>
<feature type="compositionally biased region" description="Low complexity" evidence="16">
    <location>
        <begin position="568"/>
        <end position="600"/>
    </location>
</feature>
<dbReference type="InterPro" id="IPR041560">
    <property type="entry name" value="Tudor_FRM1"/>
</dbReference>
<keyword evidence="19" id="KW-1185">Reference proteome</keyword>
<comment type="caution">
    <text evidence="18">The sequence shown here is derived from an EMBL/GenBank/DDBJ whole genome shotgun (WGS) entry which is preliminary data.</text>
</comment>
<feature type="domain" description="Agenet-like" evidence="17">
    <location>
        <begin position="66"/>
        <end position="118"/>
    </location>
</feature>
<name>A0A482XBX7_LAOST</name>
<dbReference type="CDD" id="cd20402">
    <property type="entry name" value="Tudor_Agenet_FMRP-like_rpt1"/>
    <property type="match status" value="1"/>
</dbReference>
<dbReference type="Pfam" id="PF05641">
    <property type="entry name" value="Agenet"/>
    <property type="match status" value="1"/>
</dbReference>
<dbReference type="GO" id="GO:0005634">
    <property type="term" value="C:nucleus"/>
    <property type="evidence" value="ECO:0007669"/>
    <property type="project" value="TreeGrafter"/>
</dbReference>
<feature type="compositionally biased region" description="Gly residues" evidence="16">
    <location>
        <begin position="650"/>
        <end position="661"/>
    </location>
</feature>
<protein>
    <recommendedName>
        <fullName evidence="17">Agenet-like domain-containing protein</fullName>
    </recommendedName>
</protein>
<evidence type="ECO:0000256" key="16">
    <source>
        <dbReference type="SAM" id="MobiDB-lite"/>
    </source>
</evidence>
<evidence type="ECO:0000256" key="15">
    <source>
        <dbReference type="PROSITE-ProRule" id="PRU00117"/>
    </source>
</evidence>
<evidence type="ECO:0000256" key="12">
    <source>
        <dbReference type="ARBA" id="ARBA00023273"/>
    </source>
</evidence>
<evidence type="ECO:0000256" key="8">
    <source>
        <dbReference type="ARBA" id="ARBA00022845"/>
    </source>
</evidence>
<dbReference type="PANTHER" id="PTHR10603:SF7">
    <property type="entry name" value="FRAGILE X MESSENGER RIBONUCLEOPROTEIN 1 HOMOLOG"/>
    <property type="match status" value="1"/>
</dbReference>
<evidence type="ECO:0000256" key="5">
    <source>
        <dbReference type="ARBA" id="ARBA00022490"/>
    </source>
</evidence>
<dbReference type="STRING" id="195883.A0A482XBX7"/>
<feature type="compositionally biased region" description="Basic and acidic residues" evidence="16">
    <location>
        <begin position="509"/>
        <end position="518"/>
    </location>
</feature>
<feature type="compositionally biased region" description="Gly residues" evidence="16">
    <location>
        <begin position="622"/>
        <end position="631"/>
    </location>
</feature>
<evidence type="ECO:0000313" key="19">
    <source>
        <dbReference type="Proteomes" id="UP000291343"/>
    </source>
</evidence>
<keyword evidence="6" id="KW-0678">Repressor</keyword>
<reference evidence="18 19" key="1">
    <citation type="journal article" date="2017" name="Gigascience">
        <title>Genome sequence of the small brown planthopper, Laodelphax striatellus.</title>
        <authorList>
            <person name="Zhu J."/>
            <person name="Jiang F."/>
            <person name="Wang X."/>
            <person name="Yang P."/>
            <person name="Bao Y."/>
            <person name="Zhao W."/>
            <person name="Wang W."/>
            <person name="Lu H."/>
            <person name="Wang Q."/>
            <person name="Cui N."/>
            <person name="Li J."/>
            <person name="Chen X."/>
            <person name="Luo L."/>
            <person name="Yu J."/>
            <person name="Kang L."/>
            <person name="Cui F."/>
        </authorList>
    </citation>
    <scope>NUCLEOTIDE SEQUENCE [LARGE SCALE GENOMIC DNA]</scope>
    <source>
        <strain evidence="18">Lst14</strain>
    </source>
</reference>
<dbReference type="GO" id="GO:0043005">
    <property type="term" value="C:neuron projection"/>
    <property type="evidence" value="ECO:0007669"/>
    <property type="project" value="UniProtKB-SubCell"/>
</dbReference>
<dbReference type="GO" id="GO:0003730">
    <property type="term" value="F:mRNA 3'-UTR binding"/>
    <property type="evidence" value="ECO:0007669"/>
    <property type="project" value="TreeGrafter"/>
</dbReference>
<dbReference type="Pfam" id="PF18336">
    <property type="entry name" value="Tudor_FRX1"/>
    <property type="match status" value="1"/>
</dbReference>
<proteinExistence type="inferred from homology"/>
<evidence type="ECO:0000256" key="7">
    <source>
        <dbReference type="ARBA" id="ARBA00022737"/>
    </source>
</evidence>
<keyword evidence="13" id="KW-0687">Ribonucleoprotein</keyword>
<feature type="compositionally biased region" description="Polar residues" evidence="16">
    <location>
        <begin position="601"/>
        <end position="613"/>
    </location>
</feature>
<keyword evidence="5" id="KW-0963">Cytoplasm</keyword>
<dbReference type="GO" id="GO:0048513">
    <property type="term" value="P:animal organ development"/>
    <property type="evidence" value="ECO:0007669"/>
    <property type="project" value="TreeGrafter"/>
</dbReference>
<gene>
    <name evidence="18" type="ORF">LSTR_LSTR001736</name>
</gene>
<dbReference type="PANTHER" id="PTHR10603">
    <property type="entry name" value="FRAGILE X MENTAL RETARDATION SYNDROME-RELATED PROTEIN"/>
    <property type="match status" value="1"/>
</dbReference>
<dbReference type="EMBL" id="QKKF02012754">
    <property type="protein sequence ID" value="RZF43475.1"/>
    <property type="molecule type" value="Genomic_DNA"/>
</dbReference>
<dbReference type="FunFam" id="3.30.1370.10:FF:000054">
    <property type="entry name" value="Fragile X mental retardation protein 1"/>
    <property type="match status" value="1"/>
</dbReference>
<evidence type="ECO:0000256" key="3">
    <source>
        <dbReference type="ARBA" id="ARBA00004487"/>
    </source>
</evidence>
<feature type="compositionally biased region" description="Low complexity" evidence="16">
    <location>
        <begin position="431"/>
        <end position="440"/>
    </location>
</feature>
<keyword evidence="8" id="KW-0810">Translation regulation</keyword>
<organism evidence="18 19">
    <name type="scientific">Laodelphax striatellus</name>
    <name type="common">Small brown planthopper</name>
    <name type="synonym">Delphax striatella</name>
    <dbReference type="NCBI Taxonomy" id="195883"/>
    <lineage>
        <taxon>Eukaryota</taxon>
        <taxon>Metazoa</taxon>
        <taxon>Ecdysozoa</taxon>
        <taxon>Arthropoda</taxon>
        <taxon>Hexapoda</taxon>
        <taxon>Insecta</taxon>
        <taxon>Pterygota</taxon>
        <taxon>Neoptera</taxon>
        <taxon>Paraneoptera</taxon>
        <taxon>Hemiptera</taxon>
        <taxon>Auchenorrhyncha</taxon>
        <taxon>Fulgoroidea</taxon>
        <taxon>Delphacidae</taxon>
        <taxon>Criomorphinae</taxon>
        <taxon>Laodelphax</taxon>
    </lineage>
</organism>
<dbReference type="InterPro" id="IPR040148">
    <property type="entry name" value="FMR1"/>
</dbReference>
<dbReference type="InterPro" id="IPR004087">
    <property type="entry name" value="KH_dom"/>
</dbReference>
<evidence type="ECO:0000256" key="13">
    <source>
        <dbReference type="ARBA" id="ARBA00023274"/>
    </source>
</evidence>
<dbReference type="Pfam" id="PF00013">
    <property type="entry name" value="KH_1"/>
    <property type="match status" value="2"/>
</dbReference>
<evidence type="ECO:0000256" key="9">
    <source>
        <dbReference type="ARBA" id="ARBA00022884"/>
    </source>
</evidence>
<feature type="compositionally biased region" description="Gly residues" evidence="16">
    <location>
        <begin position="473"/>
        <end position="486"/>
    </location>
</feature>
<feature type="compositionally biased region" description="Gly residues" evidence="16">
    <location>
        <begin position="682"/>
        <end position="692"/>
    </location>
</feature>
<dbReference type="InterPro" id="IPR040472">
    <property type="entry name" value="FMRP_KH0"/>
</dbReference>
<dbReference type="GO" id="GO:0045727">
    <property type="term" value="P:positive regulation of translation"/>
    <property type="evidence" value="ECO:0007669"/>
    <property type="project" value="TreeGrafter"/>
</dbReference>
<evidence type="ECO:0000256" key="4">
    <source>
        <dbReference type="ARBA" id="ARBA00006633"/>
    </source>
</evidence>
<dbReference type="GO" id="GO:0043204">
    <property type="term" value="C:perikaryon"/>
    <property type="evidence" value="ECO:0007669"/>
    <property type="project" value="UniProtKB-SubCell"/>
</dbReference>
<feature type="domain" description="Agenet-like" evidence="17">
    <location>
        <begin position="4"/>
        <end position="50"/>
    </location>
</feature>
<comment type="subcellular location">
    <subcellularLocation>
        <location evidence="3">Cell projection</location>
        <location evidence="3">Neuron projection</location>
    </subcellularLocation>
    <subcellularLocation>
        <location evidence="1">Cytoplasm</location>
        <location evidence="1">Stress granule</location>
    </subcellularLocation>
    <subcellularLocation>
        <location evidence="2">Perikaryon</location>
    </subcellularLocation>
    <subcellularLocation>
        <location evidence="14">Synapse</location>
    </subcellularLocation>
</comment>
<dbReference type="GO" id="GO:0048170">
    <property type="term" value="P:positive regulation of long-term neuronal synaptic plasticity"/>
    <property type="evidence" value="ECO:0007669"/>
    <property type="project" value="TreeGrafter"/>
</dbReference>
<feature type="compositionally biased region" description="Basic residues" evidence="16">
    <location>
        <begin position="545"/>
        <end position="558"/>
    </location>
</feature>
<dbReference type="GO" id="GO:0098793">
    <property type="term" value="C:presynapse"/>
    <property type="evidence" value="ECO:0007669"/>
    <property type="project" value="GOC"/>
</dbReference>
<dbReference type="CDD" id="cd22425">
    <property type="entry name" value="KH_I_FMR1_FXR_rpt1"/>
    <property type="match status" value="1"/>
</dbReference>
<feature type="compositionally biased region" description="Basic and acidic residues" evidence="16">
    <location>
        <begin position="525"/>
        <end position="536"/>
    </location>
</feature>
<keyword evidence="7" id="KW-0677">Repeat</keyword>
<dbReference type="Proteomes" id="UP000291343">
    <property type="component" value="Unassembled WGS sequence"/>
</dbReference>
<sequence length="710" mass="77223">MDDLEVEVCGEIGAYYKAYVTDVFEKEVSVVFENEWQPESKVSFDLVRLPPQKVPDNQPIEFVENQEVEVLSKSNDAESCGWWRAFIKMSKGGFYVVEYLGWDNSFSEIVSTDRLRVRNKNPPIDSNTFIKFEVVVPEECREYAQKEGAHKEFQKSIDACICRYIPEKGVLSIVSRHEGSKKRLELLKEMHFRNLIQKVMLIKRTEEAKRQLESTKQQNVKVYLEEFQVETKLMGLAIGTHGNNIQQARKVDGITNIELDENTCKFKIHGETAEAVQKARTMLEYNEESLNVPRSLVGKVIGKNGRIIQEIVDKSGVVRVKIEGDNEAEPSVPREEGQVPFLFVGTVESIANAKMLLDYHLSHLKEVEEMRQVKNNLETELKTLHGSMGSMQSFPIQRRPDRGYNSDMEMGGGRGHGGMMRGGGRGGRGRSSGSRYSSGSWHQNADSADDSRVRDLPPRQQQGGGYQQSSRGQGVGGSGGGGGGGYQSSNRRQPPIGGPSSAPPRNHLRRGDERRRMTDDEDTILDSHDSRDDRESVSSMEGGKRPQRQKRRQRKPTRAHSQTPQPTSASNNFENSQAAAAAAAPAKSAAPSLPPAANDNKSAITNGNGNSAVFGNDQQAQSGGGSAGVGSGSNSKEPNAGAEQTSSNNTGGGGGGGGGGGKRARDQRSGPRFQQRNNVPMSGGGGGGGGKRGGSDKPPKEASLVNGTSA</sequence>
<dbReference type="FunCoup" id="A0A482XBX7">
    <property type="interactions" value="594"/>
</dbReference>
<dbReference type="PROSITE" id="PS50084">
    <property type="entry name" value="KH_TYPE_1"/>
    <property type="match status" value="2"/>
</dbReference>